<gene>
    <name evidence="14" type="ORF">JIN84_12515</name>
</gene>
<evidence type="ECO:0000259" key="13">
    <source>
        <dbReference type="PROSITE" id="PS50885"/>
    </source>
</evidence>
<dbReference type="Pfam" id="PF00512">
    <property type="entry name" value="HisKA"/>
    <property type="match status" value="1"/>
</dbReference>
<evidence type="ECO:0000256" key="2">
    <source>
        <dbReference type="ARBA" id="ARBA00004141"/>
    </source>
</evidence>
<evidence type="ECO:0000256" key="9">
    <source>
        <dbReference type="ARBA" id="ARBA00023012"/>
    </source>
</evidence>
<keyword evidence="6 11" id="KW-0812">Transmembrane</keyword>
<evidence type="ECO:0000256" key="8">
    <source>
        <dbReference type="ARBA" id="ARBA00022989"/>
    </source>
</evidence>
<evidence type="ECO:0000259" key="12">
    <source>
        <dbReference type="PROSITE" id="PS50109"/>
    </source>
</evidence>
<dbReference type="InterPro" id="IPR005467">
    <property type="entry name" value="His_kinase_dom"/>
</dbReference>
<evidence type="ECO:0000256" key="6">
    <source>
        <dbReference type="ARBA" id="ARBA00022692"/>
    </source>
</evidence>
<dbReference type="GO" id="GO:0000155">
    <property type="term" value="F:phosphorelay sensor kinase activity"/>
    <property type="evidence" value="ECO:0007669"/>
    <property type="project" value="InterPro"/>
</dbReference>
<dbReference type="SUPFAM" id="SSF47384">
    <property type="entry name" value="Homodimeric domain of signal transducing histidine kinase"/>
    <property type="match status" value="1"/>
</dbReference>
<feature type="domain" description="Histidine kinase" evidence="12">
    <location>
        <begin position="252"/>
        <end position="458"/>
    </location>
</feature>
<dbReference type="InterPro" id="IPR003661">
    <property type="entry name" value="HisK_dim/P_dom"/>
</dbReference>
<protein>
    <recommendedName>
        <fullName evidence="3">histidine kinase</fullName>
        <ecNumber evidence="3">2.7.13.3</ecNumber>
    </recommendedName>
</protein>
<evidence type="ECO:0000256" key="4">
    <source>
        <dbReference type="ARBA" id="ARBA00022553"/>
    </source>
</evidence>
<dbReference type="SMART" id="SM00387">
    <property type="entry name" value="HATPase_c"/>
    <property type="match status" value="1"/>
</dbReference>
<dbReference type="SMART" id="SM00388">
    <property type="entry name" value="HisKA"/>
    <property type="match status" value="1"/>
</dbReference>
<dbReference type="PANTHER" id="PTHR45436">
    <property type="entry name" value="SENSOR HISTIDINE KINASE YKOH"/>
    <property type="match status" value="1"/>
</dbReference>
<dbReference type="Gene3D" id="1.10.287.130">
    <property type="match status" value="1"/>
</dbReference>
<evidence type="ECO:0000256" key="1">
    <source>
        <dbReference type="ARBA" id="ARBA00000085"/>
    </source>
</evidence>
<evidence type="ECO:0000313" key="15">
    <source>
        <dbReference type="Proteomes" id="UP000600139"/>
    </source>
</evidence>
<dbReference type="RefSeq" id="WP_200351376.1">
    <property type="nucleotide sequence ID" value="NZ_BAABHZ010000006.1"/>
</dbReference>
<evidence type="ECO:0000256" key="7">
    <source>
        <dbReference type="ARBA" id="ARBA00022777"/>
    </source>
</evidence>
<keyword evidence="7 14" id="KW-0418">Kinase</keyword>
<dbReference type="InterPro" id="IPR013727">
    <property type="entry name" value="2CSK_N"/>
</dbReference>
<evidence type="ECO:0000313" key="14">
    <source>
        <dbReference type="EMBL" id="MBK1816442.1"/>
    </source>
</evidence>
<dbReference type="PROSITE" id="PS50109">
    <property type="entry name" value="HIS_KIN"/>
    <property type="match status" value="1"/>
</dbReference>
<dbReference type="Gene3D" id="3.30.565.10">
    <property type="entry name" value="Histidine kinase-like ATPase, C-terminal domain"/>
    <property type="match status" value="1"/>
</dbReference>
<organism evidence="14 15">
    <name type="scientific">Luteolibacter yonseiensis</name>
    <dbReference type="NCBI Taxonomy" id="1144680"/>
    <lineage>
        <taxon>Bacteria</taxon>
        <taxon>Pseudomonadati</taxon>
        <taxon>Verrucomicrobiota</taxon>
        <taxon>Verrucomicrobiia</taxon>
        <taxon>Verrucomicrobiales</taxon>
        <taxon>Verrucomicrobiaceae</taxon>
        <taxon>Luteolibacter</taxon>
    </lineage>
</organism>
<feature type="transmembrane region" description="Helical" evidence="11">
    <location>
        <begin position="164"/>
        <end position="190"/>
    </location>
</feature>
<dbReference type="SUPFAM" id="SSF55874">
    <property type="entry name" value="ATPase domain of HSP90 chaperone/DNA topoisomerase II/histidine kinase"/>
    <property type="match status" value="1"/>
</dbReference>
<feature type="domain" description="HAMP" evidence="13">
    <location>
        <begin position="191"/>
        <end position="244"/>
    </location>
</feature>
<dbReference type="CDD" id="cd00082">
    <property type="entry name" value="HisKA"/>
    <property type="match status" value="1"/>
</dbReference>
<dbReference type="InterPro" id="IPR036097">
    <property type="entry name" value="HisK_dim/P_sf"/>
</dbReference>
<dbReference type="EMBL" id="JAENIK010000011">
    <property type="protein sequence ID" value="MBK1816442.1"/>
    <property type="molecule type" value="Genomic_DNA"/>
</dbReference>
<keyword evidence="8 11" id="KW-1133">Transmembrane helix</keyword>
<evidence type="ECO:0000256" key="3">
    <source>
        <dbReference type="ARBA" id="ARBA00012438"/>
    </source>
</evidence>
<dbReference type="AlphaFoldDB" id="A0A934V7R7"/>
<dbReference type="PROSITE" id="PS50885">
    <property type="entry name" value="HAMP"/>
    <property type="match status" value="1"/>
</dbReference>
<keyword evidence="5" id="KW-0808">Transferase</keyword>
<accession>A0A934V7R7</accession>
<evidence type="ECO:0000256" key="11">
    <source>
        <dbReference type="SAM" id="Phobius"/>
    </source>
</evidence>
<evidence type="ECO:0000256" key="10">
    <source>
        <dbReference type="ARBA" id="ARBA00023136"/>
    </source>
</evidence>
<keyword evidence="4" id="KW-0597">Phosphoprotein</keyword>
<comment type="catalytic activity">
    <reaction evidence="1">
        <text>ATP + protein L-histidine = ADP + protein N-phospho-L-histidine.</text>
        <dbReference type="EC" id="2.7.13.3"/>
    </reaction>
</comment>
<name>A0A934V7R7_9BACT</name>
<keyword evidence="10 11" id="KW-0472">Membrane</keyword>
<keyword evidence="15" id="KW-1185">Reference proteome</keyword>
<dbReference type="PANTHER" id="PTHR45436:SF15">
    <property type="entry name" value="SENSOR HISTIDINE KINASE CUSS"/>
    <property type="match status" value="1"/>
</dbReference>
<dbReference type="Pfam" id="PF02518">
    <property type="entry name" value="HATPase_c"/>
    <property type="match status" value="1"/>
</dbReference>
<dbReference type="EC" id="2.7.13.3" evidence="3"/>
<dbReference type="InterPro" id="IPR003660">
    <property type="entry name" value="HAMP_dom"/>
</dbReference>
<dbReference type="InterPro" id="IPR050428">
    <property type="entry name" value="TCS_sensor_his_kinase"/>
</dbReference>
<dbReference type="InterPro" id="IPR036890">
    <property type="entry name" value="HATPase_C_sf"/>
</dbReference>
<proteinExistence type="predicted"/>
<evidence type="ECO:0000256" key="5">
    <source>
        <dbReference type="ARBA" id="ARBA00022679"/>
    </source>
</evidence>
<keyword evidence="9" id="KW-0902">Two-component regulatory system</keyword>
<dbReference type="GO" id="GO:0005886">
    <property type="term" value="C:plasma membrane"/>
    <property type="evidence" value="ECO:0007669"/>
    <property type="project" value="TreeGrafter"/>
</dbReference>
<dbReference type="InterPro" id="IPR003594">
    <property type="entry name" value="HATPase_dom"/>
</dbReference>
<sequence>MKSLRVQLTVALGISMCLLLLAGGLGTFFVTKEVLEDQFDDTLVAKATALITATEIDDEEFEIDLTVQDFAGFGSGGEDYFEIRRGDGSVMVLSPSLALPGRTLMPEFPVPQDGGARMVSDHLTDGRPARFYVQRFVPKDDDKREYQDLWLIVAGPTQGLLDDLWVLGSVIAGVSALVLVLTVPLLWMVLARGLRPLESLGRQVREIPVTRLERRLDLAGQPEELVPLGESLNEWLGRMESSFERERRFSSHAAHELRTPLAELRMMAELGATWPDQATPERCGEIVKVADELEALLEKLSLLARTDAGSQAVELVEVDIQVGVEAVLERLSGAATAKNLTIRPRTRPGVFRTDVVLWTTVLQNLLGNAVSHAPAGSVISLDASPDMLRISNPAPDLNGRDLDKLFERFWRKNPSHQEEAHSGLGLSIVRACVGLLGGKVKARLDEGGIFLVEVEWSGN</sequence>
<reference evidence="14" key="1">
    <citation type="submission" date="2021-01" db="EMBL/GenBank/DDBJ databases">
        <title>Modified the classification status of verrucomicrobia.</title>
        <authorList>
            <person name="Feng X."/>
        </authorList>
    </citation>
    <scope>NUCLEOTIDE SEQUENCE</scope>
    <source>
        <strain evidence="14">JCM 18052</strain>
    </source>
</reference>
<comment type="subcellular location">
    <subcellularLocation>
        <location evidence="2">Membrane</location>
        <topology evidence="2">Multi-pass membrane protein</topology>
    </subcellularLocation>
</comment>
<dbReference type="Pfam" id="PF08521">
    <property type="entry name" value="2CSK_N"/>
    <property type="match status" value="1"/>
</dbReference>
<dbReference type="Proteomes" id="UP000600139">
    <property type="component" value="Unassembled WGS sequence"/>
</dbReference>
<comment type="caution">
    <text evidence="14">The sequence shown here is derived from an EMBL/GenBank/DDBJ whole genome shotgun (WGS) entry which is preliminary data.</text>
</comment>